<proteinExistence type="predicted"/>
<dbReference type="InterPro" id="IPR029058">
    <property type="entry name" value="AB_hydrolase_fold"/>
</dbReference>
<evidence type="ECO:0000313" key="1">
    <source>
        <dbReference type="EMBL" id="QHN65967.1"/>
    </source>
</evidence>
<gene>
    <name evidence="1" type="ORF">DBX24_08770</name>
</gene>
<reference evidence="1 2" key="1">
    <citation type="submission" date="2018-04" db="EMBL/GenBank/DDBJ databases">
        <title>Characteristic and Complete Genome Sequencing of A Novel Member of Infective Endocarditis Causative Bacteria: Bergeyella cardium QL-PH.</title>
        <authorList>
            <person name="Pan H."/>
            <person name="Sun E."/>
            <person name="Zhang Y."/>
        </authorList>
    </citation>
    <scope>NUCLEOTIDE SEQUENCE [LARGE SCALE GENOMIC DNA]</scope>
    <source>
        <strain evidence="1 2">HPQL</strain>
    </source>
</reference>
<dbReference type="SUPFAM" id="SSF53474">
    <property type="entry name" value="alpha/beta-Hydrolases"/>
    <property type="match status" value="1"/>
</dbReference>
<name>A0A6P1QXU8_9FLAO</name>
<dbReference type="GO" id="GO:0016787">
    <property type="term" value="F:hydrolase activity"/>
    <property type="evidence" value="ECO:0007669"/>
    <property type="project" value="UniProtKB-KW"/>
</dbReference>
<dbReference type="OrthoDB" id="659408at2"/>
<keyword evidence="2" id="KW-1185">Reference proteome</keyword>
<sequence>MNLYIISGLGADAKVFSRIKFNENIKPIYIDWLIPEREEDFYHYIGRMAEKIDTSEPFCLLGYSFGGIVAQEINKLKPTEKVVILGSIRSDKEKSKLIKAGMLTKIPKLLPESAFGEKAILTYSYLRKMIEPKNPKVLEYFRVRNAHYLKWSMEKITEWQSEETQGVVQIMGDKDIVFPLKNCSPDYIIRNGTHLFPLTHSAEVSRILREVLSP</sequence>
<organism evidence="1 2">
    <name type="scientific">Bergeyella cardium</name>
    <dbReference type="NCBI Taxonomy" id="1585976"/>
    <lineage>
        <taxon>Bacteria</taxon>
        <taxon>Pseudomonadati</taxon>
        <taxon>Bacteroidota</taxon>
        <taxon>Flavobacteriia</taxon>
        <taxon>Flavobacteriales</taxon>
        <taxon>Weeksellaceae</taxon>
        <taxon>Bergeyella</taxon>
    </lineage>
</organism>
<protein>
    <submittedName>
        <fullName evidence="1">Alpha/beta hydrolase</fullName>
    </submittedName>
</protein>
<dbReference type="AlphaFoldDB" id="A0A6P1QXU8"/>
<dbReference type="RefSeq" id="WP_160224619.1">
    <property type="nucleotide sequence ID" value="NZ_CP029149.1"/>
</dbReference>
<evidence type="ECO:0000313" key="2">
    <source>
        <dbReference type="Proteomes" id="UP000464318"/>
    </source>
</evidence>
<keyword evidence="1" id="KW-0378">Hydrolase</keyword>
<dbReference type="Gene3D" id="3.40.50.1820">
    <property type="entry name" value="alpha/beta hydrolase"/>
    <property type="match status" value="1"/>
</dbReference>
<dbReference type="EMBL" id="CP029149">
    <property type="protein sequence ID" value="QHN65967.1"/>
    <property type="molecule type" value="Genomic_DNA"/>
</dbReference>
<dbReference type="Proteomes" id="UP000464318">
    <property type="component" value="Chromosome"/>
</dbReference>
<dbReference type="KEGG" id="bcad:DBX24_08770"/>
<accession>A0A6P1QXU8</accession>